<sequence length="167" mass="17967">MDRITIARRVALALTTLCVLACGQGVFAQNMRSATGKATSKYIPPARQPYNAMARDTTPFNCEQYRAHPHPGMVRYCQGIENMTLRNEAHRQGRPAPSDSIIALPGLGTAEAKQLGYACVGGQAMKRLHNGWEQVSAAAGGWQRCQGGQAPPPTPLPAGRILASKRN</sequence>
<reference evidence="3 5" key="1">
    <citation type="submission" date="2020-07" db="EMBL/GenBank/DDBJ databases">
        <authorList>
            <person name="Teixeira M."/>
        </authorList>
    </citation>
    <scope>NUCLEOTIDE SEQUENCE</scope>
    <source>
        <strain evidence="4">3</strain>
        <strain evidence="3">Xanthomonas arboricola pv. juglandis CPBF 427</strain>
    </source>
</reference>
<protein>
    <recommendedName>
        <fullName evidence="6">Secreted protein</fullName>
    </recommendedName>
</protein>
<evidence type="ECO:0000313" key="3">
    <source>
        <dbReference type="EMBL" id="CAD0346290.1"/>
    </source>
</evidence>
<gene>
    <name evidence="4" type="ORF">XSP_004407</name>
    <name evidence="3" type="ORF">XSP_004441</name>
</gene>
<dbReference type="Proteomes" id="UP000514411">
    <property type="component" value="Chromosome"/>
</dbReference>
<dbReference type="EMBL" id="LR861807">
    <property type="protein sequence ID" value="CAD1798152.1"/>
    <property type="molecule type" value="Genomic_DNA"/>
</dbReference>
<accession>A0A8E4EY84</accession>
<feature type="region of interest" description="Disordered" evidence="1">
    <location>
        <begin position="143"/>
        <end position="167"/>
    </location>
</feature>
<feature type="chain" id="PRO_5039879167" description="Secreted protein" evidence="2">
    <location>
        <begin position="29"/>
        <end position="167"/>
    </location>
</feature>
<evidence type="ECO:0000313" key="4">
    <source>
        <dbReference type="EMBL" id="CAD1798152.1"/>
    </source>
</evidence>
<evidence type="ECO:0008006" key="6">
    <source>
        <dbReference type="Google" id="ProtNLM"/>
    </source>
</evidence>
<dbReference type="EMBL" id="LR824643">
    <property type="protein sequence ID" value="CAD0346290.1"/>
    <property type="molecule type" value="Genomic_DNA"/>
</dbReference>
<keyword evidence="2" id="KW-0732">Signal</keyword>
<evidence type="ECO:0000313" key="5">
    <source>
        <dbReference type="Proteomes" id="UP000514411"/>
    </source>
</evidence>
<name>A0A8E4EY84_XANCJ</name>
<dbReference type="AlphaFoldDB" id="A0A8E4EY84"/>
<dbReference type="OrthoDB" id="5986912at2"/>
<proteinExistence type="predicted"/>
<evidence type="ECO:0000256" key="2">
    <source>
        <dbReference type="SAM" id="SignalP"/>
    </source>
</evidence>
<organism evidence="3">
    <name type="scientific">Xanthomonas campestris pv. juglandis</name>
    <name type="common">Xanthomonas arboricola pv. juglandis</name>
    <dbReference type="NCBI Taxonomy" id="195709"/>
    <lineage>
        <taxon>Bacteria</taxon>
        <taxon>Pseudomonadati</taxon>
        <taxon>Pseudomonadota</taxon>
        <taxon>Gammaproteobacteria</taxon>
        <taxon>Lysobacterales</taxon>
        <taxon>Lysobacteraceae</taxon>
        <taxon>Xanthomonas</taxon>
    </lineage>
</organism>
<dbReference type="RefSeq" id="WP_053046335.1">
    <property type="nucleotide sequence ID" value="NZ_CP012251.1"/>
</dbReference>
<feature type="signal peptide" evidence="2">
    <location>
        <begin position="1"/>
        <end position="28"/>
    </location>
</feature>
<evidence type="ECO:0000256" key="1">
    <source>
        <dbReference type="SAM" id="MobiDB-lite"/>
    </source>
</evidence>